<gene>
    <name evidence="2" type="ORF">FYJ35_01235</name>
</gene>
<evidence type="ECO:0000313" key="3">
    <source>
        <dbReference type="Proteomes" id="UP000481852"/>
    </source>
</evidence>
<dbReference type="AlphaFoldDB" id="A0A6L5X3X7"/>
<dbReference type="SMART" id="SM00530">
    <property type="entry name" value="HTH_XRE"/>
    <property type="match status" value="1"/>
</dbReference>
<dbReference type="CDD" id="cd00093">
    <property type="entry name" value="HTH_XRE"/>
    <property type="match status" value="1"/>
</dbReference>
<protein>
    <submittedName>
        <fullName evidence="2">Helix-turn-helix transcriptional regulator</fullName>
    </submittedName>
</protein>
<dbReference type="InterPro" id="IPR001387">
    <property type="entry name" value="Cro/C1-type_HTH"/>
</dbReference>
<accession>A0A6L5X3X7</accession>
<dbReference type="Gene3D" id="1.10.260.40">
    <property type="entry name" value="lambda repressor-like DNA-binding domains"/>
    <property type="match status" value="1"/>
</dbReference>
<reference evidence="2 3" key="1">
    <citation type="submission" date="2019-08" db="EMBL/GenBank/DDBJ databases">
        <title>In-depth cultivation of the pig gut microbiome towards novel bacterial diversity and tailored functional studies.</title>
        <authorList>
            <person name="Wylensek D."/>
            <person name="Hitch T.C.A."/>
            <person name="Clavel T."/>
        </authorList>
    </citation>
    <scope>NUCLEOTIDE SEQUENCE [LARGE SCALE GENOMIC DNA]</scope>
    <source>
        <strain evidence="2 3">Oil+RF-744-WCA-WT-11</strain>
    </source>
</reference>
<organism evidence="2 3">
    <name type="scientific">Porcincola intestinalis</name>
    <dbReference type="NCBI Taxonomy" id="2606632"/>
    <lineage>
        <taxon>Bacteria</taxon>
        <taxon>Bacillati</taxon>
        <taxon>Bacillota</taxon>
        <taxon>Clostridia</taxon>
        <taxon>Lachnospirales</taxon>
        <taxon>Lachnospiraceae</taxon>
        <taxon>Porcincola</taxon>
    </lineage>
</organism>
<dbReference type="EMBL" id="VULZ01000001">
    <property type="protein sequence ID" value="MSS13686.1"/>
    <property type="molecule type" value="Genomic_DNA"/>
</dbReference>
<evidence type="ECO:0000313" key="2">
    <source>
        <dbReference type="EMBL" id="MSS13686.1"/>
    </source>
</evidence>
<keyword evidence="3" id="KW-1185">Reference proteome</keyword>
<dbReference type="SUPFAM" id="SSF47413">
    <property type="entry name" value="lambda repressor-like DNA-binding domains"/>
    <property type="match status" value="1"/>
</dbReference>
<name>A0A6L5X3X7_9FIRM</name>
<proteinExistence type="predicted"/>
<comment type="caution">
    <text evidence="2">The sequence shown here is derived from an EMBL/GenBank/DDBJ whole genome shotgun (WGS) entry which is preliminary data.</text>
</comment>
<dbReference type="RefSeq" id="WP_154521987.1">
    <property type="nucleotide sequence ID" value="NZ_VULZ01000001.1"/>
</dbReference>
<dbReference type="Proteomes" id="UP000481852">
    <property type="component" value="Unassembled WGS sequence"/>
</dbReference>
<dbReference type="GO" id="GO:0003677">
    <property type="term" value="F:DNA binding"/>
    <property type="evidence" value="ECO:0007669"/>
    <property type="project" value="InterPro"/>
</dbReference>
<evidence type="ECO:0000259" key="1">
    <source>
        <dbReference type="PROSITE" id="PS50943"/>
    </source>
</evidence>
<dbReference type="InterPro" id="IPR010982">
    <property type="entry name" value="Lambda_DNA-bd_dom_sf"/>
</dbReference>
<dbReference type="PROSITE" id="PS50943">
    <property type="entry name" value="HTH_CROC1"/>
    <property type="match status" value="1"/>
</dbReference>
<sequence>MTLTERIKDLASTNDLTFAELERMAGIGRGTIRKWDVNIPSADKLLRVANLLHSSMDYLMTGEESLVSGISHEDIELLDLMNQLPHDAKIEFRGEIKGYLKGLAASGSLEEPAEMKQAK</sequence>
<feature type="domain" description="HTH cro/C1-type" evidence="1">
    <location>
        <begin position="7"/>
        <end position="59"/>
    </location>
</feature>